<protein>
    <submittedName>
        <fullName evidence="1">Uncharacterized protein</fullName>
    </submittedName>
</protein>
<accession>A0ACD3Z2T8</accession>
<reference evidence="1" key="1">
    <citation type="submission" date="2021-11" db="EMBL/GenBank/DDBJ databases">
        <title>Fusarium solani-melongenae Genome sequencing and assembly.</title>
        <authorList>
            <person name="Xie S."/>
            <person name="Huang L."/>
            <person name="Zhang X."/>
        </authorList>
    </citation>
    <scope>NUCLEOTIDE SEQUENCE</scope>
    <source>
        <strain evidence="1">CRI 24-3</strain>
    </source>
</reference>
<dbReference type="Proteomes" id="UP000830768">
    <property type="component" value="Chromosome 5"/>
</dbReference>
<sequence>MNCNNPLTGWLISLYSSLAFDMAAQNNVPNRSPNGVSSTSFGFIGLGIMGWGMAKNLRAKIPAESVLNVCEINKARLDEFVSSTSGKIQVCDSPLEVVQSSDVMITMLPRGEHVLQVFTNPKNGLLSTDSSRTKTFIDCSTIDVKTSQEVAAAVEKSGHGVFADAPVSGGQGGANGGTLTFMVGSTPEVFDTIKPILEWMGKPENIFHCGGSGAGLATKLINNYLSAINMIGVCEGMNMGRLYGLDPVLVAGVINSSTGMSRNSREQNPVKGVSSVASSATDFEGGFSTELCHGVLQMSMELSEQLGAKSMLAPVVRSMYDCAVQSDKCRGKDFRSIYRLFSEDEGQELPVGSLNKVNEKKE</sequence>
<organism evidence="1 2">
    <name type="scientific">Fusarium solani subsp. cucurbitae</name>
    <name type="common">Neocosmosporum cucurbitae</name>
    <dbReference type="NCBI Taxonomy" id="2747967"/>
    <lineage>
        <taxon>Eukaryota</taxon>
        <taxon>Fungi</taxon>
        <taxon>Dikarya</taxon>
        <taxon>Ascomycota</taxon>
        <taxon>Pezizomycotina</taxon>
        <taxon>Sordariomycetes</taxon>
        <taxon>Hypocreomycetidae</taxon>
        <taxon>Hypocreales</taxon>
        <taxon>Nectriaceae</taxon>
        <taxon>Fusarium</taxon>
        <taxon>Fusarium solani species complex</taxon>
    </lineage>
</organism>
<evidence type="ECO:0000313" key="1">
    <source>
        <dbReference type="EMBL" id="UPK95166.1"/>
    </source>
</evidence>
<keyword evidence="2" id="KW-1185">Reference proteome</keyword>
<gene>
    <name evidence="1" type="ORF">LCI18_006101</name>
</gene>
<name>A0ACD3Z2T8_FUSSC</name>
<evidence type="ECO:0000313" key="2">
    <source>
        <dbReference type="Proteomes" id="UP000830768"/>
    </source>
</evidence>
<proteinExistence type="predicted"/>
<dbReference type="EMBL" id="CP090034">
    <property type="protein sequence ID" value="UPK95166.1"/>
    <property type="molecule type" value="Genomic_DNA"/>
</dbReference>